<evidence type="ECO:0000256" key="1">
    <source>
        <dbReference type="ARBA" id="ARBA00001936"/>
    </source>
</evidence>
<keyword evidence="9" id="KW-0235">DNA replication</keyword>
<evidence type="ECO:0000256" key="12">
    <source>
        <dbReference type="ARBA" id="ARBA00022741"/>
    </source>
</evidence>
<keyword evidence="7" id="KW-0808">Transferase</keyword>
<keyword evidence="12" id="KW-0547">Nucleotide-binding</keyword>
<dbReference type="PROSITE" id="PS52020">
    <property type="entry name" value="CRESS_DNA_REP"/>
    <property type="match status" value="1"/>
</dbReference>
<evidence type="ECO:0000256" key="22">
    <source>
        <dbReference type="ARBA" id="ARBA00049360"/>
    </source>
</evidence>
<evidence type="ECO:0000256" key="4">
    <source>
        <dbReference type="ARBA" id="ARBA00008545"/>
    </source>
</evidence>
<sequence length="281" mass="32132">MPNVQARYWILTLSCAAFPGPIVMPDGPAWICGQQELGANGFRHWQFIASFSKKTSLRTLRRLWPGCHAEPTRSEAAIAYVQKEDTRVAGTEFEFGIRPIKRNCPKGSIKFDLDWEKIWQCAQNGDLEAIPADVRVHCYRTIRNIAADYAKPVGIERQCFVFWGATGTGKSRRAWDEAGVEAYPKDPRTKFWCGYSGQEHVVVDEFRGGIDISHLLRWLDRYPVIVEVKGESGQLILGSSICLRARKIWITSNVNPREWYPELDEPSRDALMRRLVVTRFL</sequence>
<comment type="similarity">
    <text evidence="4">Belongs to the nanoviruses/circoviruses replication-associated protein family.</text>
</comment>
<evidence type="ECO:0000256" key="5">
    <source>
        <dbReference type="ARBA" id="ARBA00014531"/>
    </source>
</evidence>
<evidence type="ECO:0000256" key="15">
    <source>
        <dbReference type="ARBA" id="ARBA00022806"/>
    </source>
</evidence>
<evidence type="ECO:0000256" key="6">
    <source>
        <dbReference type="ARBA" id="ARBA00022562"/>
    </source>
</evidence>
<evidence type="ECO:0000256" key="3">
    <source>
        <dbReference type="ARBA" id="ARBA00004147"/>
    </source>
</evidence>
<reference evidence="24" key="1">
    <citation type="submission" date="2020-10" db="EMBL/GenBank/DDBJ databases">
        <authorList>
            <person name="Malki K."/>
            <person name="Breitbart M."/>
        </authorList>
    </citation>
    <scope>NUCLEOTIDE SEQUENCE</scope>
    <source>
        <strain evidence="24">CtRbk103</strain>
    </source>
</reference>
<evidence type="ECO:0000256" key="14">
    <source>
        <dbReference type="ARBA" id="ARBA00022801"/>
    </source>
</evidence>
<dbReference type="Gene3D" id="3.40.1310.20">
    <property type="match status" value="1"/>
</dbReference>
<dbReference type="InterPro" id="IPR027417">
    <property type="entry name" value="P-loop_NTPase"/>
</dbReference>
<name>A0ABY4CDG7_9VIRU</name>
<dbReference type="Pfam" id="PF00910">
    <property type="entry name" value="RNA_helicase"/>
    <property type="match status" value="1"/>
</dbReference>
<evidence type="ECO:0000256" key="8">
    <source>
        <dbReference type="ARBA" id="ARBA00022695"/>
    </source>
</evidence>
<proteinExistence type="inferred from homology"/>
<evidence type="ECO:0000256" key="2">
    <source>
        <dbReference type="ARBA" id="ARBA00001946"/>
    </source>
</evidence>
<comment type="cofactor">
    <cofactor evidence="1">
        <name>Mn(2+)</name>
        <dbReference type="ChEBI" id="CHEBI:29035"/>
    </cofactor>
</comment>
<evidence type="ECO:0000256" key="20">
    <source>
        <dbReference type="ARBA" id="ARBA00030754"/>
    </source>
</evidence>
<keyword evidence="14" id="KW-0378">Hydrolase</keyword>
<organism evidence="24 25">
    <name type="scientific">Circoviridae sp</name>
    <dbReference type="NCBI Taxonomy" id="1954248"/>
    <lineage>
        <taxon>Viruses</taxon>
        <taxon>Monodnaviria</taxon>
        <taxon>Shotokuvirae</taxon>
        <taxon>Cressdnaviricota</taxon>
        <taxon>Arfiviricetes</taxon>
        <taxon>Rohanvirales</taxon>
        <taxon>Nenyaviridae</taxon>
        <taxon>Galvornvirus</taxon>
        <taxon>Galvornvirus isengard</taxon>
    </lineage>
</organism>
<evidence type="ECO:0000313" key="24">
    <source>
        <dbReference type="EMBL" id="UOF82564.1"/>
    </source>
</evidence>
<comment type="cofactor">
    <cofactor evidence="2">
        <name>Mg(2+)</name>
        <dbReference type="ChEBI" id="CHEBI:18420"/>
    </cofactor>
</comment>
<keyword evidence="10" id="KW-0540">Nuclease</keyword>
<evidence type="ECO:0000256" key="9">
    <source>
        <dbReference type="ARBA" id="ARBA00022705"/>
    </source>
</evidence>
<feature type="domain" description="CRESS-DNA virus Rep endonuclease" evidence="23">
    <location>
        <begin position="3"/>
        <end position="98"/>
    </location>
</feature>
<dbReference type="SUPFAM" id="SSF52540">
    <property type="entry name" value="P-loop containing nucleoside triphosphate hydrolases"/>
    <property type="match status" value="1"/>
</dbReference>
<keyword evidence="6" id="KW-1048">Host nucleus</keyword>
<keyword evidence="17" id="KW-0190">Covalent protein-DNA linkage</keyword>
<keyword evidence="18" id="KW-0238">DNA-binding</keyword>
<dbReference type="EMBL" id="MW202831">
    <property type="protein sequence ID" value="UOF82564.1"/>
    <property type="molecule type" value="Genomic_DNA"/>
</dbReference>
<evidence type="ECO:0000256" key="16">
    <source>
        <dbReference type="ARBA" id="ARBA00022840"/>
    </source>
</evidence>
<evidence type="ECO:0000256" key="7">
    <source>
        <dbReference type="ARBA" id="ARBA00022679"/>
    </source>
</evidence>
<evidence type="ECO:0000313" key="25">
    <source>
        <dbReference type="Proteomes" id="UP000830497"/>
    </source>
</evidence>
<keyword evidence="25" id="KW-1185">Reference proteome</keyword>
<keyword evidence="11" id="KW-0479">Metal-binding</keyword>
<dbReference type="InterPro" id="IPR000605">
    <property type="entry name" value="Helicase_SF3_ssDNA/RNA_vir"/>
</dbReference>
<evidence type="ECO:0000256" key="18">
    <source>
        <dbReference type="ARBA" id="ARBA00023125"/>
    </source>
</evidence>
<accession>A0ABY4CDG7</accession>
<keyword evidence="16" id="KW-0067">ATP-binding</keyword>
<evidence type="ECO:0000256" key="21">
    <source>
        <dbReference type="ARBA" id="ARBA00032243"/>
    </source>
</evidence>
<protein>
    <recommendedName>
        <fullName evidence="5">Replication-associated protein</fullName>
    </recommendedName>
    <alternativeName>
        <fullName evidence="20">ATP-dependent helicase Rep</fullName>
    </alternativeName>
    <alternativeName>
        <fullName evidence="21">RepP</fullName>
    </alternativeName>
</protein>
<evidence type="ECO:0000256" key="17">
    <source>
        <dbReference type="ARBA" id="ARBA00023124"/>
    </source>
</evidence>
<dbReference type="Pfam" id="PF02407">
    <property type="entry name" value="Viral_Rep"/>
    <property type="match status" value="1"/>
</dbReference>
<keyword evidence="19" id="KW-0511">Multifunctional enzyme</keyword>
<comment type="catalytic activity">
    <reaction evidence="22">
        <text>ATP + H2O = ADP + phosphate + H(+)</text>
        <dbReference type="Rhea" id="RHEA:13065"/>
        <dbReference type="ChEBI" id="CHEBI:15377"/>
        <dbReference type="ChEBI" id="CHEBI:15378"/>
        <dbReference type="ChEBI" id="CHEBI:30616"/>
        <dbReference type="ChEBI" id="CHEBI:43474"/>
        <dbReference type="ChEBI" id="CHEBI:456216"/>
    </reaction>
</comment>
<keyword evidence="13" id="KW-0255">Endonuclease</keyword>
<evidence type="ECO:0000259" key="23">
    <source>
        <dbReference type="PROSITE" id="PS52020"/>
    </source>
</evidence>
<evidence type="ECO:0000256" key="11">
    <source>
        <dbReference type="ARBA" id="ARBA00022723"/>
    </source>
</evidence>
<evidence type="ECO:0000256" key="19">
    <source>
        <dbReference type="ARBA" id="ARBA00023268"/>
    </source>
</evidence>
<evidence type="ECO:0000256" key="13">
    <source>
        <dbReference type="ARBA" id="ARBA00022759"/>
    </source>
</evidence>
<keyword evidence="8" id="KW-0548">Nucleotidyltransferase</keyword>
<dbReference type="Proteomes" id="UP000830497">
    <property type="component" value="Segment"/>
</dbReference>
<dbReference type="InterPro" id="IPR049912">
    <property type="entry name" value="CRESS_DNA_REP"/>
</dbReference>
<evidence type="ECO:0000256" key="10">
    <source>
        <dbReference type="ARBA" id="ARBA00022722"/>
    </source>
</evidence>
<comment type="subcellular location">
    <subcellularLocation>
        <location evidence="3">Host nucleus</location>
    </subcellularLocation>
</comment>
<keyword evidence="15" id="KW-0347">Helicase</keyword>